<keyword evidence="2 3" id="KW-0456">Lyase</keyword>
<sequence length="274" mass="30970">MILQARGINVNIQIWNEHLTETIVLLHGFTGTVKTWGKTASQFSDYRLVAIDLVGHGQTEAPEDVSHYSMEEQIEILENLFYQLKLNQFILIGYSLGGRVALSYTVKFPERIQQLILESASPGLKTEEERMARRKGDEELAKSIEQNGLQSFVQKWENIPLFHSQKNLPIAVQQAVRKERLSQSEIGLANSLRGMGTGAQQSLWDQLDQLNRPVTLITGMLDEKFCNIAQEMKLRLPFAELRLVENVGHAIHVENPKQFATIVKDAIEFNGTTG</sequence>
<dbReference type="SUPFAM" id="SSF53474">
    <property type="entry name" value="alpha/beta-Hydrolases"/>
    <property type="match status" value="1"/>
</dbReference>
<comment type="similarity">
    <text evidence="3">Belongs to the AB hydrolase superfamily. MenH family.</text>
</comment>
<dbReference type="InterPro" id="IPR029058">
    <property type="entry name" value="AB_hydrolase_fold"/>
</dbReference>
<dbReference type="HAMAP" id="MF_01660">
    <property type="entry name" value="MenH"/>
    <property type="match status" value="1"/>
</dbReference>
<dbReference type="PRINTS" id="PR00111">
    <property type="entry name" value="ABHYDROLASE"/>
</dbReference>
<accession>A0A3M8H110</accession>
<evidence type="ECO:0000256" key="3">
    <source>
        <dbReference type="HAMAP-Rule" id="MF_01660"/>
    </source>
</evidence>
<dbReference type="AlphaFoldDB" id="A0A3M8H110"/>
<feature type="domain" description="AB hydrolase-1" evidence="4">
    <location>
        <begin position="22"/>
        <end position="256"/>
    </location>
</feature>
<dbReference type="InterPro" id="IPR000073">
    <property type="entry name" value="AB_hydrolase_1"/>
</dbReference>
<comment type="subunit">
    <text evidence="3">Monomer.</text>
</comment>
<protein>
    <recommendedName>
        <fullName evidence="3">Putative 2-succinyl-6-hydroxy-2,4-cyclohexadiene-1-carboxylate synthase</fullName>
        <shortName evidence="3">SHCHC synthase</shortName>
        <ecNumber evidence="3">4.2.99.20</ecNumber>
    </recommendedName>
</protein>
<dbReference type="UniPathway" id="UPA00079"/>
<dbReference type="InterPro" id="IPR022485">
    <property type="entry name" value="SHCHC_synthase_MenH"/>
</dbReference>
<comment type="pathway">
    <text evidence="3">Quinol/quinone metabolism; 1,4-dihydroxy-2-naphthoate biosynthesis; 1,4-dihydroxy-2-naphthoate from chorismate: step 3/7.</text>
</comment>
<dbReference type="GO" id="GO:0009234">
    <property type="term" value="P:menaquinone biosynthetic process"/>
    <property type="evidence" value="ECO:0007669"/>
    <property type="project" value="UniProtKB-UniRule"/>
</dbReference>
<comment type="catalytic activity">
    <reaction evidence="3">
        <text>5-enolpyruvoyl-6-hydroxy-2-succinyl-cyclohex-3-ene-1-carboxylate = (1R,6R)-6-hydroxy-2-succinyl-cyclohexa-2,4-diene-1-carboxylate + pyruvate</text>
        <dbReference type="Rhea" id="RHEA:25597"/>
        <dbReference type="ChEBI" id="CHEBI:15361"/>
        <dbReference type="ChEBI" id="CHEBI:58689"/>
        <dbReference type="ChEBI" id="CHEBI:58818"/>
        <dbReference type="EC" id="4.2.99.20"/>
    </reaction>
</comment>
<comment type="function">
    <text evidence="3">Catalyzes a proton abstraction reaction that results in 2,5-elimination of pyruvate from 2-succinyl-5-enolpyruvyl-6-hydroxy-3-cyclohexene-1-carboxylate (SEPHCHC) and the formation of 2-succinyl-6-hydroxy-2,4-cyclohexadiene-1-carboxylate (SHCHC).</text>
</comment>
<dbReference type="PANTHER" id="PTHR42916:SF1">
    <property type="entry name" value="PROTEIN PHYLLO, CHLOROPLASTIC"/>
    <property type="match status" value="1"/>
</dbReference>
<evidence type="ECO:0000259" key="4">
    <source>
        <dbReference type="Pfam" id="PF00561"/>
    </source>
</evidence>
<dbReference type="Pfam" id="PF00561">
    <property type="entry name" value="Abhydrolase_1"/>
    <property type="match status" value="1"/>
</dbReference>
<dbReference type="Proteomes" id="UP000279909">
    <property type="component" value="Unassembled WGS sequence"/>
</dbReference>
<dbReference type="OrthoDB" id="9808398at2"/>
<reference evidence="5 6" key="1">
    <citation type="journal article" date="2014" name="Int. J. Syst. Evol. Microbiol.">
        <title>Lysinibacillus halotolerans sp. nov., isolated from saline-alkaline soil.</title>
        <authorList>
            <person name="Kong D."/>
            <person name="Wang Y."/>
            <person name="Zhao B."/>
            <person name="Li Y."/>
            <person name="Song J."/>
            <person name="Zhai Y."/>
            <person name="Zhang C."/>
            <person name="Wang H."/>
            <person name="Chen X."/>
            <person name="Zhao B."/>
            <person name="Ruan Z."/>
        </authorList>
    </citation>
    <scope>NUCLEOTIDE SEQUENCE [LARGE SCALE GENOMIC DNA]</scope>
    <source>
        <strain evidence="5 6">MCCC 1A12703</strain>
    </source>
</reference>
<dbReference type="EMBL" id="RHLQ01000076">
    <property type="protein sequence ID" value="RNC96177.1"/>
    <property type="molecule type" value="Genomic_DNA"/>
</dbReference>
<evidence type="ECO:0000313" key="6">
    <source>
        <dbReference type="Proteomes" id="UP000279909"/>
    </source>
</evidence>
<keyword evidence="1 3" id="KW-0474">Menaquinone biosynthesis</keyword>
<evidence type="ECO:0000256" key="2">
    <source>
        <dbReference type="ARBA" id="ARBA00023239"/>
    </source>
</evidence>
<dbReference type="RefSeq" id="WP_122973637.1">
    <property type="nucleotide sequence ID" value="NZ_RHLQ01000076.1"/>
</dbReference>
<dbReference type="PANTHER" id="PTHR42916">
    <property type="entry name" value="2-SUCCINYL-5-ENOLPYRUVYL-6-HYDROXY-3-CYCLOHEXENE-1-CARBOXYLATE SYNTHASE"/>
    <property type="match status" value="1"/>
</dbReference>
<dbReference type="NCBIfam" id="TIGR03695">
    <property type="entry name" value="menH_SHCHC"/>
    <property type="match status" value="1"/>
</dbReference>
<keyword evidence="6" id="KW-1185">Reference proteome</keyword>
<evidence type="ECO:0000313" key="5">
    <source>
        <dbReference type="EMBL" id="RNC96177.1"/>
    </source>
</evidence>
<comment type="caution">
    <text evidence="5">The sequence shown here is derived from an EMBL/GenBank/DDBJ whole genome shotgun (WGS) entry which is preliminary data.</text>
</comment>
<dbReference type="Gene3D" id="3.40.50.1820">
    <property type="entry name" value="alpha/beta hydrolase"/>
    <property type="match status" value="1"/>
</dbReference>
<organism evidence="5 6">
    <name type="scientific">Lysinibacillus halotolerans</name>
    <dbReference type="NCBI Taxonomy" id="1368476"/>
    <lineage>
        <taxon>Bacteria</taxon>
        <taxon>Bacillati</taxon>
        <taxon>Bacillota</taxon>
        <taxon>Bacilli</taxon>
        <taxon>Bacillales</taxon>
        <taxon>Bacillaceae</taxon>
        <taxon>Lysinibacillus</taxon>
    </lineage>
</organism>
<dbReference type="GO" id="GO:0070205">
    <property type="term" value="F:2-succinyl-6-hydroxy-2,4-cyclohexadiene-1-carboxylate synthase activity"/>
    <property type="evidence" value="ECO:0007669"/>
    <property type="project" value="UniProtKB-UniRule"/>
</dbReference>
<dbReference type="UniPathway" id="UPA01057">
    <property type="reaction ID" value="UER00900"/>
</dbReference>
<proteinExistence type="inferred from homology"/>
<comment type="pathway">
    <text evidence="3">Quinol/quinone metabolism; menaquinone biosynthesis.</text>
</comment>
<evidence type="ECO:0000256" key="1">
    <source>
        <dbReference type="ARBA" id="ARBA00022428"/>
    </source>
</evidence>
<dbReference type="EC" id="4.2.99.20" evidence="3"/>
<gene>
    <name evidence="3 5" type="primary">menH</name>
    <name evidence="5" type="ORF">EC501_17545</name>
</gene>
<name>A0A3M8H110_9BACI</name>